<evidence type="ECO:0000256" key="1">
    <source>
        <dbReference type="SAM" id="MobiDB-lite"/>
    </source>
</evidence>
<sequence length="101" mass="10383">MELGILQSHTPCPLDTRPSPNYPGERHGKVCPVSAPNDAAASSTGAEANENVMFGGKAKKSFVFFAIIASLSLTGLLSAIEGIITRSALPTITNDLGGGNL</sequence>
<reference evidence="3 4" key="1">
    <citation type="submission" date="2018-04" db="EMBL/GenBank/DDBJ databases">
        <authorList>
            <person name="Huttner S."/>
            <person name="Dainat J."/>
        </authorList>
    </citation>
    <scope>NUCLEOTIDE SEQUENCE [LARGE SCALE GENOMIC DNA]</scope>
</reference>
<name>A0A3S4BG45_9PEZI</name>
<evidence type="ECO:0000256" key="2">
    <source>
        <dbReference type="SAM" id="Phobius"/>
    </source>
</evidence>
<evidence type="ECO:0000313" key="3">
    <source>
        <dbReference type="EMBL" id="SPQ19132.1"/>
    </source>
</evidence>
<dbReference type="EMBL" id="OUUZ01000001">
    <property type="protein sequence ID" value="SPQ19132.1"/>
    <property type="molecule type" value="Genomic_DNA"/>
</dbReference>
<feature type="transmembrane region" description="Helical" evidence="2">
    <location>
        <begin position="62"/>
        <end position="84"/>
    </location>
</feature>
<proteinExistence type="predicted"/>
<organism evidence="3 4">
    <name type="scientific">Thermothielavioides terrestris</name>
    <dbReference type="NCBI Taxonomy" id="2587410"/>
    <lineage>
        <taxon>Eukaryota</taxon>
        <taxon>Fungi</taxon>
        <taxon>Dikarya</taxon>
        <taxon>Ascomycota</taxon>
        <taxon>Pezizomycotina</taxon>
        <taxon>Sordariomycetes</taxon>
        <taxon>Sordariomycetidae</taxon>
        <taxon>Sordariales</taxon>
        <taxon>Chaetomiaceae</taxon>
        <taxon>Thermothielavioides</taxon>
    </lineage>
</organism>
<protein>
    <submittedName>
        <fullName evidence="3">48f54627-baf2-43c3-a939-b18945d188e2</fullName>
    </submittedName>
</protein>
<keyword evidence="2" id="KW-1133">Transmembrane helix</keyword>
<feature type="region of interest" description="Disordered" evidence="1">
    <location>
        <begin position="1"/>
        <end position="46"/>
    </location>
</feature>
<gene>
    <name evidence="3" type="ORF">TT172_LOCUS1551</name>
</gene>
<accession>A0A3S4BG45</accession>
<keyword evidence="2" id="KW-0472">Membrane</keyword>
<evidence type="ECO:0000313" key="4">
    <source>
        <dbReference type="Proteomes" id="UP000289323"/>
    </source>
</evidence>
<dbReference type="Proteomes" id="UP000289323">
    <property type="component" value="Unassembled WGS sequence"/>
</dbReference>
<keyword evidence="2" id="KW-0812">Transmembrane</keyword>
<dbReference type="AlphaFoldDB" id="A0A3S4BG45"/>